<feature type="compositionally biased region" description="Polar residues" evidence="1">
    <location>
        <begin position="238"/>
        <end position="250"/>
    </location>
</feature>
<protein>
    <submittedName>
        <fullName evidence="2">Uncharacterized protein</fullName>
    </submittedName>
</protein>
<feature type="region of interest" description="Disordered" evidence="1">
    <location>
        <begin position="238"/>
        <end position="292"/>
    </location>
</feature>
<dbReference type="AlphaFoldDB" id="A0A6J8CU08"/>
<keyword evidence="3" id="KW-1185">Reference proteome</keyword>
<feature type="region of interest" description="Disordered" evidence="1">
    <location>
        <begin position="1"/>
        <end position="24"/>
    </location>
</feature>
<dbReference type="Gene3D" id="3.30.70.1820">
    <property type="entry name" value="L1 transposable element, RRM domain"/>
    <property type="match status" value="1"/>
</dbReference>
<organism evidence="2 3">
    <name type="scientific">Mytilus coruscus</name>
    <name type="common">Sea mussel</name>
    <dbReference type="NCBI Taxonomy" id="42192"/>
    <lineage>
        <taxon>Eukaryota</taxon>
        <taxon>Metazoa</taxon>
        <taxon>Spiralia</taxon>
        <taxon>Lophotrochozoa</taxon>
        <taxon>Mollusca</taxon>
        <taxon>Bivalvia</taxon>
        <taxon>Autobranchia</taxon>
        <taxon>Pteriomorphia</taxon>
        <taxon>Mytilida</taxon>
        <taxon>Mytiloidea</taxon>
        <taxon>Mytilidae</taxon>
        <taxon>Mytilinae</taxon>
        <taxon>Mytilus</taxon>
    </lineage>
</organism>
<evidence type="ECO:0000313" key="3">
    <source>
        <dbReference type="Proteomes" id="UP000507470"/>
    </source>
</evidence>
<dbReference type="Proteomes" id="UP000507470">
    <property type="component" value="Unassembled WGS sequence"/>
</dbReference>
<feature type="compositionally biased region" description="Basic and acidic residues" evidence="1">
    <location>
        <begin position="105"/>
        <end position="121"/>
    </location>
</feature>
<evidence type="ECO:0000256" key="1">
    <source>
        <dbReference type="SAM" id="MobiDB-lite"/>
    </source>
</evidence>
<evidence type="ECO:0000313" key="2">
    <source>
        <dbReference type="EMBL" id="CAC5399161.1"/>
    </source>
</evidence>
<name>A0A6J8CU08_MYTCO</name>
<dbReference type="OrthoDB" id="6062651at2759"/>
<accession>A0A6J8CU08</accession>
<dbReference type="EMBL" id="CACVKT020005972">
    <property type="protein sequence ID" value="CAC5399161.1"/>
    <property type="molecule type" value="Genomic_DNA"/>
</dbReference>
<sequence>MKVIAEGQKMNKKTEQEKVGMKRNSKFRHGITKPCERKSLFRTVKDLITPTWLSRLFTSEKQHEPNEAQEDDTRTMSVFRSLKDLLTPSWLSRYITLRPERINTKDSSKDFKKQTNDRDKQQPNVKRPLVIPCNQKNNTRCSDTCFQQSTLISHTRSREDLHHQQDQIPVQITGIFSSSQLPLHTENINEHIDNDDNFSNISDYSGCSSGYSSMNPHQPTSIQEKKSLTELNNNGRDTCNSGQNLAGLKSTNKRSTTKPGNTVQTLLAAKVDKNKPPLNKRTHSDVSNESNNSLDLSGIMNFQKDIDEIKIKLEGVTRREDLDRVTKDMIKTSDLEQVVTLIVKKLMNEFEITVQKKIDEKVEEVKNEMQEKFDALSIENEELKNKLHAIQYSNTTIRRDLNETSRLSRQADISSNYNEQYSRKNNIKIINFPRKDKQDLRKDFMETVKKELNVQLEDRDVVAIHRIPSQKAGPYPVIVKLFSSDVKRQIMRYRKELTSKIRFVDDFTQRNMSLIERLRKTDEFESVWYYNCGIYGRTLTGLQLKFGLYDDIHYRIQQGK</sequence>
<gene>
    <name evidence="2" type="ORF">MCOR_33448</name>
</gene>
<feature type="region of interest" description="Disordered" evidence="1">
    <location>
        <begin position="105"/>
        <end position="126"/>
    </location>
</feature>
<proteinExistence type="predicted"/>
<reference evidence="2 3" key="1">
    <citation type="submission" date="2020-06" db="EMBL/GenBank/DDBJ databases">
        <authorList>
            <person name="Li R."/>
            <person name="Bekaert M."/>
        </authorList>
    </citation>
    <scope>NUCLEOTIDE SEQUENCE [LARGE SCALE GENOMIC DNA]</scope>
    <source>
        <strain evidence="3">wild</strain>
    </source>
</reference>